<evidence type="ECO:0008006" key="4">
    <source>
        <dbReference type="Google" id="ProtNLM"/>
    </source>
</evidence>
<evidence type="ECO:0000256" key="1">
    <source>
        <dbReference type="SAM" id="MobiDB-lite"/>
    </source>
</evidence>
<feature type="region of interest" description="Disordered" evidence="1">
    <location>
        <begin position="27"/>
        <end position="53"/>
    </location>
</feature>
<gene>
    <name evidence="2" type="ORF">G7Y89_g890</name>
</gene>
<sequence>MAESSSAAQEKSQYHHFIPRFILRNYSHPGEPEIRPRTSKKRGKRKNKPRAAEPMLYGINLAGEEAEITETTVAKTFGMMDMYRDHGAPMRQHQVEEQLSVLESRAGEIISTIRKAFEAGKDDVWITRTQRDTLRKFLFIMKYRNSSFHKRYCHENADDYNEDDREGMLKYMKEKGFTKPVDVWFDNIKGILDLKMDYRLEWVEKLQKRIYPDDARWFISNVQQFYMALVTPTKNEDEFLLTENAYSIYEGATSHRINPANVPEEDFDAIGEEERQAFFDAAVAPHDCPEQAGFFLRDLPITKALNSYSKIVDGRLVLINGGPTGINDRFGFRFFSIPEEYVNKINSIMLDQSYRITLIVFNNKAAAYKALENYFALRGKFVIDTEVSRVLAIVKLKQAAKLLATTLPMQKDTDQRENLFREEKMLRLQMPQILEMPEDKVYALFVQDEKAKKLYSELRIPKLEEAAKFLRKTIEANPQDLPKSPINPIFTMDERIELATRALVKGYNGAVMGDEKLIEKPELEKVLFEVVYPSFGSRQKAKVAEREKPADEGSRCVV</sequence>
<protein>
    <recommendedName>
        <fullName evidence="4">DUF4238 domain-containing protein</fullName>
    </recommendedName>
</protein>
<dbReference type="AlphaFoldDB" id="A0A8H4RXB7"/>
<dbReference type="InterPro" id="IPR025332">
    <property type="entry name" value="DUF4238"/>
</dbReference>
<evidence type="ECO:0000313" key="2">
    <source>
        <dbReference type="EMBL" id="KAF4637188.1"/>
    </source>
</evidence>
<comment type="caution">
    <text evidence="2">The sequence shown here is derived from an EMBL/GenBank/DDBJ whole genome shotgun (WGS) entry which is preliminary data.</text>
</comment>
<dbReference type="OrthoDB" id="5340163at2759"/>
<proteinExistence type="predicted"/>
<feature type="compositionally biased region" description="Basic residues" evidence="1">
    <location>
        <begin position="37"/>
        <end position="49"/>
    </location>
</feature>
<dbReference type="Proteomes" id="UP000566819">
    <property type="component" value="Unassembled WGS sequence"/>
</dbReference>
<evidence type="ECO:0000313" key="3">
    <source>
        <dbReference type="Proteomes" id="UP000566819"/>
    </source>
</evidence>
<organism evidence="2 3">
    <name type="scientific">Cudoniella acicularis</name>
    <dbReference type="NCBI Taxonomy" id="354080"/>
    <lineage>
        <taxon>Eukaryota</taxon>
        <taxon>Fungi</taxon>
        <taxon>Dikarya</taxon>
        <taxon>Ascomycota</taxon>
        <taxon>Pezizomycotina</taxon>
        <taxon>Leotiomycetes</taxon>
        <taxon>Helotiales</taxon>
        <taxon>Tricladiaceae</taxon>
        <taxon>Cudoniella</taxon>
    </lineage>
</organism>
<dbReference type="EMBL" id="JAAMPI010000032">
    <property type="protein sequence ID" value="KAF4637188.1"/>
    <property type="molecule type" value="Genomic_DNA"/>
</dbReference>
<dbReference type="Pfam" id="PF14022">
    <property type="entry name" value="DUF4238"/>
    <property type="match status" value="1"/>
</dbReference>
<reference evidence="2 3" key="1">
    <citation type="submission" date="2020-03" db="EMBL/GenBank/DDBJ databases">
        <title>Draft Genome Sequence of Cudoniella acicularis.</title>
        <authorList>
            <person name="Buettner E."/>
            <person name="Kellner H."/>
        </authorList>
    </citation>
    <scope>NUCLEOTIDE SEQUENCE [LARGE SCALE GENOMIC DNA]</scope>
    <source>
        <strain evidence="2 3">DSM 108380</strain>
    </source>
</reference>
<keyword evidence="3" id="KW-1185">Reference proteome</keyword>
<name>A0A8H4RXB7_9HELO</name>
<accession>A0A8H4RXB7</accession>